<evidence type="ECO:0000256" key="3">
    <source>
        <dbReference type="ARBA" id="ARBA00022670"/>
    </source>
</evidence>
<keyword evidence="5" id="KW-0732">Signal</keyword>
<dbReference type="PRINTS" id="PR00724">
    <property type="entry name" value="CRBOXYPTASEC"/>
</dbReference>
<keyword evidence="6" id="KW-1185">Reference proteome</keyword>
<comment type="similarity">
    <text evidence="1 5">Belongs to the peptidase S10 family.</text>
</comment>
<dbReference type="InterPro" id="IPR001563">
    <property type="entry name" value="Peptidase_S10"/>
</dbReference>
<protein>
    <recommendedName>
        <fullName evidence="5">Carboxypeptidase</fullName>
        <ecNumber evidence="5">3.4.16.-</ecNumber>
    </recommendedName>
</protein>
<evidence type="ECO:0000256" key="2">
    <source>
        <dbReference type="ARBA" id="ARBA00022645"/>
    </source>
</evidence>
<dbReference type="PROSITE" id="PS00560">
    <property type="entry name" value="CARBOXYPEPT_SER_HIS"/>
    <property type="match status" value="1"/>
</dbReference>
<proteinExistence type="inferred from homology"/>
<evidence type="ECO:0000256" key="1">
    <source>
        <dbReference type="ARBA" id="ARBA00009431"/>
    </source>
</evidence>
<feature type="chain" id="PRO_5034501803" description="Carboxypeptidase" evidence="5">
    <location>
        <begin position="31"/>
        <end position="484"/>
    </location>
</feature>
<accession>A0A8B7PQ81</accession>
<dbReference type="GeneID" id="108682879"/>
<dbReference type="FunFam" id="3.40.50.1820:FF:000335">
    <property type="entry name" value="Carboxypeptidase"/>
    <property type="match status" value="1"/>
</dbReference>
<evidence type="ECO:0000256" key="4">
    <source>
        <dbReference type="ARBA" id="ARBA00022801"/>
    </source>
</evidence>
<dbReference type="PANTHER" id="PTHR11802:SF201">
    <property type="entry name" value="CARBOXYPEPTIDASE"/>
    <property type="match status" value="1"/>
</dbReference>
<dbReference type="RefSeq" id="XP_018027621.1">
    <property type="nucleotide sequence ID" value="XM_018172132.2"/>
</dbReference>
<keyword evidence="4 5" id="KW-0378">Hydrolase</keyword>
<name>A0A8B7PQ81_HYAAZ</name>
<gene>
    <name evidence="7" type="primary">LOC108682879</name>
</gene>
<dbReference type="KEGG" id="hazt:108682879"/>
<dbReference type="InterPro" id="IPR018202">
    <property type="entry name" value="Ser_caboxypep_ser_AS"/>
</dbReference>
<dbReference type="GO" id="GO:0031647">
    <property type="term" value="P:regulation of protein stability"/>
    <property type="evidence" value="ECO:0007669"/>
    <property type="project" value="UniProtKB-ARBA"/>
</dbReference>
<dbReference type="GO" id="GO:0004185">
    <property type="term" value="F:serine-type carboxypeptidase activity"/>
    <property type="evidence" value="ECO:0007669"/>
    <property type="project" value="UniProtKB-UniRule"/>
</dbReference>
<dbReference type="Gene3D" id="3.40.50.1820">
    <property type="entry name" value="alpha/beta hydrolase"/>
    <property type="match status" value="1"/>
</dbReference>
<dbReference type="AlphaFoldDB" id="A0A8B7PQ81"/>
<dbReference type="PROSITE" id="PS00131">
    <property type="entry name" value="CARBOXYPEPT_SER_SER"/>
    <property type="match status" value="1"/>
</dbReference>
<evidence type="ECO:0000313" key="6">
    <source>
        <dbReference type="Proteomes" id="UP000694843"/>
    </source>
</evidence>
<feature type="signal peptide" evidence="5">
    <location>
        <begin position="1"/>
        <end position="30"/>
    </location>
</feature>
<dbReference type="GO" id="GO:0006508">
    <property type="term" value="P:proteolysis"/>
    <property type="evidence" value="ECO:0007669"/>
    <property type="project" value="UniProtKB-KW"/>
</dbReference>
<evidence type="ECO:0000256" key="5">
    <source>
        <dbReference type="RuleBase" id="RU361156"/>
    </source>
</evidence>
<dbReference type="OMA" id="CIESPVG"/>
<dbReference type="Pfam" id="PF00450">
    <property type="entry name" value="Peptidase_S10"/>
    <property type="match status" value="1"/>
</dbReference>
<dbReference type="EC" id="3.4.16.-" evidence="5"/>
<dbReference type="Proteomes" id="UP000694843">
    <property type="component" value="Unplaced"/>
</dbReference>
<dbReference type="SUPFAM" id="SSF53474">
    <property type="entry name" value="alpha/beta-Hydrolases"/>
    <property type="match status" value="1"/>
</dbReference>
<reference evidence="7" key="1">
    <citation type="submission" date="2025-08" db="UniProtKB">
        <authorList>
            <consortium name="RefSeq"/>
        </authorList>
    </citation>
    <scope>IDENTIFICATION</scope>
    <source>
        <tissue evidence="7">Whole organism</tissue>
    </source>
</reference>
<keyword evidence="2 5" id="KW-0121">Carboxypeptidase</keyword>
<dbReference type="InterPro" id="IPR029058">
    <property type="entry name" value="AB_hydrolase_fold"/>
</dbReference>
<dbReference type="GO" id="GO:1904715">
    <property type="term" value="P:negative regulation of chaperone-mediated autophagy"/>
    <property type="evidence" value="ECO:0007669"/>
    <property type="project" value="UniProtKB-ARBA"/>
</dbReference>
<dbReference type="InterPro" id="IPR033124">
    <property type="entry name" value="Ser_caboxypep_his_AS"/>
</dbReference>
<keyword evidence="3 5" id="KW-0645">Protease</keyword>
<evidence type="ECO:0000313" key="7">
    <source>
        <dbReference type="RefSeq" id="XP_018027621.1"/>
    </source>
</evidence>
<organism evidence="6 7">
    <name type="scientific">Hyalella azteca</name>
    <name type="common">Amphipod</name>
    <dbReference type="NCBI Taxonomy" id="294128"/>
    <lineage>
        <taxon>Eukaryota</taxon>
        <taxon>Metazoa</taxon>
        <taxon>Ecdysozoa</taxon>
        <taxon>Arthropoda</taxon>
        <taxon>Crustacea</taxon>
        <taxon>Multicrustacea</taxon>
        <taxon>Malacostraca</taxon>
        <taxon>Eumalacostraca</taxon>
        <taxon>Peracarida</taxon>
        <taxon>Amphipoda</taxon>
        <taxon>Senticaudata</taxon>
        <taxon>Talitrida</taxon>
        <taxon>Talitroidea</taxon>
        <taxon>Hyalellidae</taxon>
        <taxon>Hyalella</taxon>
    </lineage>
</organism>
<dbReference type="OrthoDB" id="1022205at2759"/>
<dbReference type="PANTHER" id="PTHR11802">
    <property type="entry name" value="SERINE PROTEASE FAMILY S10 SERINE CARBOXYPEPTIDASE"/>
    <property type="match status" value="1"/>
</dbReference>
<sequence>METFKIFVSKHWYTWTLVLIQLSWVVCTEGLQSKLTKDAEADLIKELPGLNFPVNYRQFSGFLDAGSNTFLHYWFVESEADPTTSPLLLWLNGGPGCSSLDGLLTELGPLHINDDGKTLYNNTYSWNTFANIVYMESPACVGFSYNTQGNCSAGDDSTSLLNYNGLKSFFKKFPEYRQNPFYVTGESYGGIYVPTLSVRIIENNDSFPLNFRGFAVGNGLSSTAHNDNSIIFFANYHGLLGKILWDELVYHCCQGNIPSQETCNFAASPWPVCQDRVARASDIVYDSGLNMYNLYDNCAPPSNSNSLGVTFSRYHADHLNLHRNNHMLASHRKNATLDPPCTNSHAMTDYLNNPDVRAALHIPDFVQNWEICNDEVNAGFKRVYDSMEAQYKKLQAAGVRALVYNGDVDMACNFIGDQWFVEGLNYKETATRRPWTSGGQVGGFVKRFELLDLVTVRGSGHMVPQDKPGPALQMIRAFVLGDNY</sequence>